<dbReference type="EMBL" id="KL363338">
    <property type="protein sequence ID" value="KFD47157.1"/>
    <property type="molecule type" value="Genomic_DNA"/>
</dbReference>
<organism evidence="1 2">
    <name type="scientific">Trichuris suis</name>
    <name type="common">pig whipworm</name>
    <dbReference type="NCBI Taxonomy" id="68888"/>
    <lineage>
        <taxon>Eukaryota</taxon>
        <taxon>Metazoa</taxon>
        <taxon>Ecdysozoa</taxon>
        <taxon>Nematoda</taxon>
        <taxon>Enoplea</taxon>
        <taxon>Dorylaimia</taxon>
        <taxon>Trichinellida</taxon>
        <taxon>Trichuridae</taxon>
        <taxon>Trichuris</taxon>
    </lineage>
</organism>
<evidence type="ECO:0000313" key="2">
    <source>
        <dbReference type="Proteomes" id="UP000030764"/>
    </source>
</evidence>
<evidence type="ECO:0000313" key="1">
    <source>
        <dbReference type="EMBL" id="KFD47157.1"/>
    </source>
</evidence>
<reference evidence="1 2" key="1">
    <citation type="journal article" date="2014" name="Nat. Genet.">
        <title>Genome and transcriptome of the porcine whipworm Trichuris suis.</title>
        <authorList>
            <person name="Jex A.R."/>
            <person name="Nejsum P."/>
            <person name="Schwarz E.M."/>
            <person name="Hu L."/>
            <person name="Young N.D."/>
            <person name="Hall R.S."/>
            <person name="Korhonen P.K."/>
            <person name="Liao S."/>
            <person name="Thamsborg S."/>
            <person name="Xia J."/>
            <person name="Xu P."/>
            <person name="Wang S."/>
            <person name="Scheerlinck J.P."/>
            <person name="Hofmann A."/>
            <person name="Sternberg P.W."/>
            <person name="Wang J."/>
            <person name="Gasser R.B."/>
        </authorList>
    </citation>
    <scope>NUCLEOTIDE SEQUENCE [LARGE SCALE GENOMIC DNA]</scope>
    <source>
        <strain evidence="1">DCEP-RM93M</strain>
    </source>
</reference>
<feature type="non-terminal residue" evidence="1">
    <location>
        <position position="194"/>
    </location>
</feature>
<proteinExistence type="predicted"/>
<keyword evidence="2" id="KW-1185">Reference proteome</keyword>
<accession>A0A085LQB1</accession>
<dbReference type="Proteomes" id="UP000030764">
    <property type="component" value="Unassembled WGS sequence"/>
</dbReference>
<dbReference type="AlphaFoldDB" id="A0A085LQB1"/>
<gene>
    <name evidence="1" type="ORF">M513_11966</name>
</gene>
<protein>
    <submittedName>
        <fullName evidence="1">Uncharacterized protein</fullName>
    </submittedName>
</protein>
<sequence>MKCYQRIMKVTLGSIALAVEAVSSKRVPLSDRILLTNNATSLSNSPFTTTATSERTSDVQVTTALGYRSTARTTDCLCNAKERTTTQVKVHCSESDLEDCKSNWRQKATYSENQTSPFKKSQALNLDIVHHTPSISTKLRGVVYHLLNSTGSRCTRSSPRLPLETARMVFCRREQRSSRLYSSDIFSLLERGNE</sequence>
<name>A0A085LQB1_9BILA</name>